<keyword evidence="4" id="KW-1003">Cell membrane</keyword>
<evidence type="ECO:0000313" key="17">
    <source>
        <dbReference type="EMBL" id="RJG22082.1"/>
    </source>
</evidence>
<dbReference type="CDD" id="cd00082">
    <property type="entry name" value="HisKA"/>
    <property type="match status" value="1"/>
</dbReference>
<dbReference type="Pfam" id="PF00512">
    <property type="entry name" value="HisKA"/>
    <property type="match status" value="1"/>
</dbReference>
<dbReference type="Gene3D" id="1.10.287.130">
    <property type="match status" value="1"/>
</dbReference>
<dbReference type="Gene3D" id="3.30.450.20">
    <property type="entry name" value="PAS domain"/>
    <property type="match status" value="1"/>
</dbReference>
<dbReference type="GO" id="GO:0000155">
    <property type="term" value="F:phosphorelay sensor kinase activity"/>
    <property type="evidence" value="ECO:0007669"/>
    <property type="project" value="InterPro"/>
</dbReference>
<dbReference type="GO" id="GO:0005524">
    <property type="term" value="F:ATP binding"/>
    <property type="evidence" value="ECO:0007669"/>
    <property type="project" value="UniProtKB-KW"/>
</dbReference>
<evidence type="ECO:0000256" key="4">
    <source>
        <dbReference type="ARBA" id="ARBA00022475"/>
    </source>
</evidence>
<evidence type="ECO:0000256" key="8">
    <source>
        <dbReference type="ARBA" id="ARBA00022741"/>
    </source>
</evidence>
<evidence type="ECO:0000256" key="1">
    <source>
        <dbReference type="ARBA" id="ARBA00000085"/>
    </source>
</evidence>
<feature type="domain" description="HAMP" evidence="16">
    <location>
        <begin position="336"/>
        <end position="388"/>
    </location>
</feature>
<dbReference type="PROSITE" id="PS50885">
    <property type="entry name" value="HAMP"/>
    <property type="match status" value="1"/>
</dbReference>
<dbReference type="OrthoDB" id="9759607at2"/>
<dbReference type="RefSeq" id="WP_119794975.1">
    <property type="nucleotide sequence ID" value="NZ_QYZD01000018.1"/>
</dbReference>
<dbReference type="Pfam" id="PF02743">
    <property type="entry name" value="dCache_1"/>
    <property type="match status" value="1"/>
</dbReference>
<proteinExistence type="predicted"/>
<reference evidence="17 18" key="1">
    <citation type="submission" date="2018-09" db="EMBL/GenBank/DDBJ databases">
        <title>Paenibacillus SK2017-BO5.</title>
        <authorList>
            <person name="Piskunova J.V."/>
            <person name="Dubiley S.A."/>
            <person name="Severinov K.V."/>
        </authorList>
    </citation>
    <scope>NUCLEOTIDE SEQUENCE [LARGE SCALE GENOMIC DNA]</scope>
    <source>
        <strain evidence="17 18">BO5</strain>
    </source>
</reference>
<evidence type="ECO:0000256" key="3">
    <source>
        <dbReference type="ARBA" id="ARBA00012438"/>
    </source>
</evidence>
<dbReference type="AlphaFoldDB" id="A0A3A3GW17"/>
<dbReference type="GO" id="GO:0005886">
    <property type="term" value="C:plasma membrane"/>
    <property type="evidence" value="ECO:0007669"/>
    <property type="project" value="UniProtKB-SubCell"/>
</dbReference>
<evidence type="ECO:0000313" key="18">
    <source>
        <dbReference type="Proteomes" id="UP000266177"/>
    </source>
</evidence>
<dbReference type="SMART" id="SM00304">
    <property type="entry name" value="HAMP"/>
    <property type="match status" value="1"/>
</dbReference>
<dbReference type="PRINTS" id="PR00344">
    <property type="entry name" value="BCTRLSENSOR"/>
</dbReference>
<accession>A0A3A3GW17</accession>
<evidence type="ECO:0000256" key="7">
    <source>
        <dbReference type="ARBA" id="ARBA00022692"/>
    </source>
</evidence>
<dbReference type="InterPro" id="IPR036890">
    <property type="entry name" value="HATPase_C_sf"/>
</dbReference>
<dbReference type="Pfam" id="PF00672">
    <property type="entry name" value="HAMP"/>
    <property type="match status" value="1"/>
</dbReference>
<comment type="subcellular location">
    <subcellularLocation>
        <location evidence="2">Cell membrane</location>
        <topology evidence="2">Multi-pass membrane protein</topology>
    </subcellularLocation>
</comment>
<keyword evidence="11 14" id="KW-1133">Transmembrane helix</keyword>
<gene>
    <name evidence="17" type="ORF">DQX05_18415</name>
</gene>
<evidence type="ECO:0000259" key="16">
    <source>
        <dbReference type="PROSITE" id="PS50885"/>
    </source>
</evidence>
<keyword evidence="12" id="KW-0902">Two-component regulatory system</keyword>
<evidence type="ECO:0000256" key="13">
    <source>
        <dbReference type="ARBA" id="ARBA00023136"/>
    </source>
</evidence>
<feature type="domain" description="Histidine kinase" evidence="15">
    <location>
        <begin position="408"/>
        <end position="612"/>
    </location>
</feature>
<dbReference type="CDD" id="cd12913">
    <property type="entry name" value="PDC1_MCP_like"/>
    <property type="match status" value="1"/>
</dbReference>
<evidence type="ECO:0000256" key="10">
    <source>
        <dbReference type="ARBA" id="ARBA00022840"/>
    </source>
</evidence>
<organism evidence="17 18">
    <name type="scientific">Paenibacillus thiaminolyticus</name>
    <name type="common">Bacillus thiaminolyticus</name>
    <dbReference type="NCBI Taxonomy" id="49283"/>
    <lineage>
        <taxon>Bacteria</taxon>
        <taxon>Bacillati</taxon>
        <taxon>Bacillota</taxon>
        <taxon>Bacilli</taxon>
        <taxon>Bacillales</taxon>
        <taxon>Paenibacillaceae</taxon>
        <taxon>Paenibacillus</taxon>
    </lineage>
</organism>
<feature type="transmembrane region" description="Helical" evidence="14">
    <location>
        <begin position="307"/>
        <end position="334"/>
    </location>
</feature>
<dbReference type="SMART" id="SM00387">
    <property type="entry name" value="HATPase_c"/>
    <property type="match status" value="1"/>
</dbReference>
<keyword evidence="8" id="KW-0547">Nucleotide-binding</keyword>
<dbReference type="SUPFAM" id="SSF47384">
    <property type="entry name" value="Homodimeric domain of signal transducing histidine kinase"/>
    <property type="match status" value="1"/>
</dbReference>
<dbReference type="SUPFAM" id="SSF55874">
    <property type="entry name" value="ATPase domain of HSP90 chaperone/DNA topoisomerase II/histidine kinase"/>
    <property type="match status" value="1"/>
</dbReference>
<evidence type="ECO:0000256" key="12">
    <source>
        <dbReference type="ARBA" id="ARBA00023012"/>
    </source>
</evidence>
<evidence type="ECO:0000256" key="6">
    <source>
        <dbReference type="ARBA" id="ARBA00022679"/>
    </source>
</evidence>
<sequence length="619" mass="70590">MLRTIHRQMMVRIFVTVIAALAVISFFSHQAVQSIIQSNMTENYLNQVKLAANEVDSALLHHKKSVETFSRIIRELYRLSDDVSSDVRSATRLFARSPNQFVNGYWFTAQSSYHNQGQYFVWYGYDKNGMPLEIKSGQETDASSHVNESESRFDYYHGAAKSGGTHITAPFIDPFTHQPLLSISTPVYDKKGLLLGVAGIDIHYNDLQQVGSSLSFHPDSKTLLITKDGDLLYDPDEQHTIFANLYRDFDEELIPIFEQVTKDIDETAETTSMTRYQDRKMIVFTVGLKETDWIAMIMLPATVIDSVLYHVTWVTFCTFTLAAVVVALLLHMWIRRLIHRPVRSLVDASSRLAMGDYNVRVEHDQHNEFRLLGEHMNRMTDSLHKQVQLEQELKRMGALKVVGEMAAAISHEIRNPLTTVKGFLQLLRSKPEHVKEHVYFDTMMEEIERANSIITEYLTLAQHKVVEFRKQSLNDVINHIYPLVQASATTDCQEIRLELNPVPEFEMDEKEIRQLLHNLIRNGLEAMEANQALTVRTRYDEHVIHLEVEDEGSGFDTTILQSAGTPFLTTKAGGTGLGLSICFRIVHRHQGSMEISSVPGKTLIHIRFPFIPENSDPAL</sequence>
<dbReference type="InterPro" id="IPR005467">
    <property type="entry name" value="His_kinase_dom"/>
</dbReference>
<dbReference type="InterPro" id="IPR029151">
    <property type="entry name" value="Sensor-like_sf"/>
</dbReference>
<keyword evidence="5" id="KW-0597">Phosphoprotein</keyword>
<dbReference type="Pfam" id="PF02518">
    <property type="entry name" value="HATPase_c"/>
    <property type="match status" value="1"/>
</dbReference>
<dbReference type="Proteomes" id="UP000266177">
    <property type="component" value="Unassembled WGS sequence"/>
</dbReference>
<protein>
    <recommendedName>
        <fullName evidence="3">histidine kinase</fullName>
        <ecNumber evidence="3">2.7.13.3</ecNumber>
    </recommendedName>
</protein>
<keyword evidence="13 14" id="KW-0472">Membrane</keyword>
<dbReference type="InterPro" id="IPR004358">
    <property type="entry name" value="Sig_transdc_His_kin-like_C"/>
</dbReference>
<evidence type="ECO:0000259" key="15">
    <source>
        <dbReference type="PROSITE" id="PS50109"/>
    </source>
</evidence>
<keyword evidence="6" id="KW-0808">Transferase</keyword>
<dbReference type="PROSITE" id="PS50109">
    <property type="entry name" value="HIS_KIN"/>
    <property type="match status" value="1"/>
</dbReference>
<evidence type="ECO:0000256" key="2">
    <source>
        <dbReference type="ARBA" id="ARBA00004651"/>
    </source>
</evidence>
<dbReference type="Gene3D" id="6.10.340.10">
    <property type="match status" value="1"/>
</dbReference>
<keyword evidence="10" id="KW-0067">ATP-binding</keyword>
<dbReference type="SUPFAM" id="SSF158472">
    <property type="entry name" value="HAMP domain-like"/>
    <property type="match status" value="1"/>
</dbReference>
<evidence type="ECO:0000256" key="9">
    <source>
        <dbReference type="ARBA" id="ARBA00022777"/>
    </source>
</evidence>
<dbReference type="CDD" id="cd06225">
    <property type="entry name" value="HAMP"/>
    <property type="match status" value="1"/>
</dbReference>
<keyword evidence="7 14" id="KW-0812">Transmembrane</keyword>
<dbReference type="SUPFAM" id="SSF103190">
    <property type="entry name" value="Sensory domain-like"/>
    <property type="match status" value="1"/>
</dbReference>
<dbReference type="PANTHER" id="PTHR43065">
    <property type="entry name" value="SENSOR HISTIDINE KINASE"/>
    <property type="match status" value="1"/>
</dbReference>
<comment type="caution">
    <text evidence="17">The sequence shown here is derived from an EMBL/GenBank/DDBJ whole genome shotgun (WGS) entry which is preliminary data.</text>
</comment>
<evidence type="ECO:0000256" key="14">
    <source>
        <dbReference type="SAM" id="Phobius"/>
    </source>
</evidence>
<dbReference type="SMART" id="SM00388">
    <property type="entry name" value="HisKA"/>
    <property type="match status" value="1"/>
</dbReference>
<evidence type="ECO:0000256" key="5">
    <source>
        <dbReference type="ARBA" id="ARBA00022553"/>
    </source>
</evidence>
<dbReference type="EMBL" id="QYZD01000018">
    <property type="protein sequence ID" value="RJG22082.1"/>
    <property type="molecule type" value="Genomic_DNA"/>
</dbReference>
<keyword evidence="9" id="KW-0418">Kinase</keyword>
<dbReference type="PANTHER" id="PTHR43065:SF46">
    <property type="entry name" value="C4-DICARBOXYLATE TRANSPORT SENSOR PROTEIN DCTB"/>
    <property type="match status" value="1"/>
</dbReference>
<name>A0A3A3GW17_PANTH</name>
<dbReference type="InterPro" id="IPR033479">
    <property type="entry name" value="dCache_1"/>
</dbReference>
<dbReference type="Gene3D" id="3.30.565.10">
    <property type="entry name" value="Histidine kinase-like ATPase, C-terminal domain"/>
    <property type="match status" value="1"/>
</dbReference>
<dbReference type="InterPro" id="IPR003594">
    <property type="entry name" value="HATPase_dom"/>
</dbReference>
<dbReference type="InterPro" id="IPR003661">
    <property type="entry name" value="HisK_dim/P_dom"/>
</dbReference>
<evidence type="ECO:0000256" key="11">
    <source>
        <dbReference type="ARBA" id="ARBA00022989"/>
    </source>
</evidence>
<dbReference type="EC" id="2.7.13.3" evidence="3"/>
<dbReference type="InterPro" id="IPR003660">
    <property type="entry name" value="HAMP_dom"/>
</dbReference>
<comment type="catalytic activity">
    <reaction evidence="1">
        <text>ATP + protein L-histidine = ADP + protein N-phospho-L-histidine.</text>
        <dbReference type="EC" id="2.7.13.3"/>
    </reaction>
</comment>
<dbReference type="InterPro" id="IPR036097">
    <property type="entry name" value="HisK_dim/P_sf"/>
</dbReference>